<dbReference type="EMBL" id="CAMAPE010000079">
    <property type="protein sequence ID" value="CAH9119308.1"/>
    <property type="molecule type" value="Genomic_DNA"/>
</dbReference>
<comment type="caution">
    <text evidence="1">The sequence shown here is derived from an EMBL/GenBank/DDBJ whole genome shotgun (WGS) entry which is preliminary data.</text>
</comment>
<gene>
    <name evidence="1" type="ORF">CEURO_LOCUS22264</name>
</gene>
<proteinExistence type="predicted"/>
<dbReference type="Proteomes" id="UP001152484">
    <property type="component" value="Unassembled WGS sequence"/>
</dbReference>
<dbReference type="AlphaFoldDB" id="A0A9P1EPT1"/>
<evidence type="ECO:0000313" key="1">
    <source>
        <dbReference type="EMBL" id="CAH9119308.1"/>
    </source>
</evidence>
<accession>A0A9P1EPT1</accession>
<keyword evidence="2" id="KW-1185">Reference proteome</keyword>
<protein>
    <submittedName>
        <fullName evidence="1">Uncharacterized protein</fullName>
    </submittedName>
</protein>
<evidence type="ECO:0000313" key="2">
    <source>
        <dbReference type="Proteomes" id="UP001152484"/>
    </source>
</evidence>
<dbReference type="OrthoDB" id="1324360at2759"/>
<sequence>MARIGTALLGGCLPWSAGIGGGVHRQPPPRPRVQAQPLKAAAAIIPKVKSIRCSRVSPPGVTKEEEEAMLSPRQFSFFGVDMVDKDALAYTKLKPKGFLVAGGHLMITDLSDCIETLLENEDRWIHTCYSVTYQTLHSYNPSTSVLKRNTQPQDSEKLLIGCLTSRMVLL</sequence>
<name>A0A9P1EPT1_CUSEU</name>
<reference evidence="1" key="1">
    <citation type="submission" date="2022-07" db="EMBL/GenBank/DDBJ databases">
        <authorList>
            <person name="Macas J."/>
            <person name="Novak P."/>
            <person name="Neumann P."/>
        </authorList>
    </citation>
    <scope>NUCLEOTIDE SEQUENCE</scope>
</reference>
<organism evidence="1 2">
    <name type="scientific">Cuscuta europaea</name>
    <name type="common">European dodder</name>
    <dbReference type="NCBI Taxonomy" id="41803"/>
    <lineage>
        <taxon>Eukaryota</taxon>
        <taxon>Viridiplantae</taxon>
        <taxon>Streptophyta</taxon>
        <taxon>Embryophyta</taxon>
        <taxon>Tracheophyta</taxon>
        <taxon>Spermatophyta</taxon>
        <taxon>Magnoliopsida</taxon>
        <taxon>eudicotyledons</taxon>
        <taxon>Gunneridae</taxon>
        <taxon>Pentapetalae</taxon>
        <taxon>asterids</taxon>
        <taxon>lamiids</taxon>
        <taxon>Solanales</taxon>
        <taxon>Convolvulaceae</taxon>
        <taxon>Cuscuteae</taxon>
        <taxon>Cuscuta</taxon>
        <taxon>Cuscuta subgen. Cuscuta</taxon>
    </lineage>
</organism>